<comment type="subcellular location">
    <subcellularLocation>
        <location evidence="2">Cytoplasm</location>
    </subcellularLocation>
    <subcellularLocation>
        <location evidence="1">Nucleus</location>
    </subcellularLocation>
</comment>
<keyword evidence="5" id="KW-0963">Cytoplasm</keyword>
<dbReference type="GO" id="GO:0018025">
    <property type="term" value="F:calmodulin-lysine N-methyltransferase activity"/>
    <property type="evidence" value="ECO:0007669"/>
    <property type="project" value="UniProtKB-EC"/>
</dbReference>
<keyword evidence="10" id="KW-1185">Reference proteome</keyword>
<dbReference type="Pfam" id="PF10294">
    <property type="entry name" value="Methyltransf_16"/>
    <property type="match status" value="1"/>
</dbReference>
<dbReference type="GO" id="GO:0032259">
    <property type="term" value="P:methylation"/>
    <property type="evidence" value="ECO:0007669"/>
    <property type="project" value="UniProtKB-KW"/>
</dbReference>
<dbReference type="InterPro" id="IPR025800">
    <property type="entry name" value="CaM-Lys-N-MeTrfase"/>
</dbReference>
<dbReference type="GO" id="GO:0005737">
    <property type="term" value="C:cytoplasm"/>
    <property type="evidence" value="ECO:0007669"/>
    <property type="project" value="UniProtKB-SubCell"/>
</dbReference>
<dbReference type="Gene3D" id="3.40.50.150">
    <property type="entry name" value="Vaccinia Virus protein VP39"/>
    <property type="match status" value="1"/>
</dbReference>
<protein>
    <recommendedName>
        <fullName evidence="4">Calmodulin-lysine N-methyltransferase</fullName>
        <ecNumber evidence="3">2.1.1.60</ecNumber>
    </recommendedName>
</protein>
<dbReference type="AlphaFoldDB" id="A0A6P7SWU5"/>
<evidence type="ECO:0000256" key="2">
    <source>
        <dbReference type="ARBA" id="ARBA00004496"/>
    </source>
</evidence>
<evidence type="ECO:0000256" key="7">
    <source>
        <dbReference type="ARBA" id="ARBA00022679"/>
    </source>
</evidence>
<keyword evidence="6" id="KW-0489">Methyltransferase</keyword>
<accession>A0A6P7SWU5</accession>
<evidence type="ECO:0000256" key="3">
    <source>
        <dbReference type="ARBA" id="ARBA00011914"/>
    </source>
</evidence>
<dbReference type="InterPro" id="IPR029063">
    <property type="entry name" value="SAM-dependent_MTases_sf"/>
</dbReference>
<gene>
    <name evidence="11" type="primary">LOC115217253</name>
</gene>
<organism evidence="10 11">
    <name type="scientific">Octopus sinensis</name>
    <name type="common">East Asian common octopus</name>
    <dbReference type="NCBI Taxonomy" id="2607531"/>
    <lineage>
        <taxon>Eukaryota</taxon>
        <taxon>Metazoa</taxon>
        <taxon>Spiralia</taxon>
        <taxon>Lophotrochozoa</taxon>
        <taxon>Mollusca</taxon>
        <taxon>Cephalopoda</taxon>
        <taxon>Coleoidea</taxon>
        <taxon>Octopodiformes</taxon>
        <taxon>Octopoda</taxon>
        <taxon>Incirrata</taxon>
        <taxon>Octopodidae</taxon>
        <taxon>Octopus</taxon>
    </lineage>
</organism>
<dbReference type="SUPFAM" id="SSF53335">
    <property type="entry name" value="S-adenosyl-L-methionine-dependent methyltransferases"/>
    <property type="match status" value="1"/>
</dbReference>
<evidence type="ECO:0000256" key="9">
    <source>
        <dbReference type="SAM" id="MobiDB-lite"/>
    </source>
</evidence>
<dbReference type="Proteomes" id="UP000515154">
    <property type="component" value="Linkage group LG11"/>
</dbReference>
<evidence type="ECO:0000256" key="1">
    <source>
        <dbReference type="ARBA" id="ARBA00004123"/>
    </source>
</evidence>
<evidence type="ECO:0000256" key="4">
    <source>
        <dbReference type="ARBA" id="ARBA00020594"/>
    </source>
</evidence>
<evidence type="ECO:0000256" key="6">
    <source>
        <dbReference type="ARBA" id="ARBA00022603"/>
    </source>
</evidence>
<dbReference type="PANTHER" id="PTHR13539">
    <property type="entry name" value="CALMODULIN-LYSINE N-METHYLTRANSFERASE"/>
    <property type="match status" value="1"/>
</dbReference>
<keyword evidence="7" id="KW-0808">Transferase</keyword>
<dbReference type="EC" id="2.1.1.60" evidence="3"/>
<feature type="region of interest" description="Disordered" evidence="9">
    <location>
        <begin position="1"/>
        <end position="52"/>
    </location>
</feature>
<proteinExistence type="predicted"/>
<evidence type="ECO:0000256" key="5">
    <source>
        <dbReference type="ARBA" id="ARBA00022490"/>
    </source>
</evidence>
<evidence type="ECO:0000313" key="11">
    <source>
        <dbReference type="RefSeq" id="XP_029642753.1"/>
    </source>
</evidence>
<dbReference type="PANTHER" id="PTHR13539:SF3">
    <property type="entry name" value="CALMODULIN-LYSINE N-METHYLTRANSFERASE"/>
    <property type="match status" value="1"/>
</dbReference>
<evidence type="ECO:0000313" key="10">
    <source>
        <dbReference type="Proteomes" id="UP000515154"/>
    </source>
</evidence>
<reference evidence="11" key="1">
    <citation type="submission" date="2025-08" db="UniProtKB">
        <authorList>
            <consortium name="RefSeq"/>
        </authorList>
    </citation>
    <scope>IDENTIFICATION</scope>
</reference>
<feature type="compositionally biased region" description="Basic and acidic residues" evidence="9">
    <location>
        <begin position="1"/>
        <end position="17"/>
    </location>
</feature>
<dbReference type="InterPro" id="IPR019410">
    <property type="entry name" value="Methyltransf_16"/>
</dbReference>
<name>A0A6P7SWU5_9MOLL</name>
<dbReference type="KEGG" id="osn:115217253"/>
<dbReference type="GO" id="GO:0005634">
    <property type="term" value="C:nucleus"/>
    <property type="evidence" value="ECO:0007669"/>
    <property type="project" value="UniProtKB-SubCell"/>
</dbReference>
<sequence length="274" mass="30474">MEPARIRSDTDSGKEETAIGSQVPSATAAQLQHPHHVQSTGDNKTKKPTENDGIINGAVAMQRWQILAKALNGKKTNALNLSPVSTRRFTSLGLLKHQPALDGIPIEADVTWHEYICNSGSKEIIINIRLLPKEVSFDSIFGFNNTGNVCIWPSEEVLAYYCLKHRSMFSGKRICELGGGMTCLAGICVAASSSATYVEITDGNENSIKNVRHIVKNNQKRNIFGDTEVYARSLRWNNDLDSFKCPEKFDYILCADCLFFEEARLDLIDTLIIY</sequence>
<dbReference type="RefSeq" id="XP_029642753.1">
    <property type="nucleotide sequence ID" value="XM_029786893.2"/>
</dbReference>
<feature type="compositionally biased region" description="Polar residues" evidence="9">
    <location>
        <begin position="19"/>
        <end position="30"/>
    </location>
</feature>
<keyword evidence="8" id="KW-0539">Nucleus</keyword>
<evidence type="ECO:0000256" key="8">
    <source>
        <dbReference type="ARBA" id="ARBA00023242"/>
    </source>
</evidence>